<gene>
    <name evidence="5" type="ORF">Acor_35350</name>
</gene>
<evidence type="ECO:0000256" key="1">
    <source>
        <dbReference type="ARBA" id="ARBA00006383"/>
    </source>
</evidence>
<protein>
    <recommendedName>
        <fullName evidence="4">Aminoglycoside N(3)-acetyltransferase</fullName>
        <ecNumber evidence="4">2.3.1.-</ecNumber>
    </recommendedName>
</protein>
<sequence>MTAVPVTGADLLRDLSALGVDSGQTVLVHCSLSRIGRVAGGAATLVEVIRALLGPAGTLVALTSTADNSDTSPLYRQAVEGMSAEEVARYQAAMPAFDPARTPSTGVGRVAEQVRLTPGARRSAHPQTSFAAVGAQAGELMAGHSPTCHYGEESPLARLYAADARVLLLGVGFDICTAFHLAEYRYSDSPPIRTYRCVVDFGYGRTWWEYQDMVLDDSDFAQLGADFEQAVTVSAGMVGNAESRFFAMPIAVDFATNWLLHRRNPNEIFLAGTPSD</sequence>
<comment type="caution">
    <text evidence="5">The sequence shown here is derived from an EMBL/GenBank/DDBJ whole genome shotgun (WGS) entry which is preliminary data.</text>
</comment>
<dbReference type="GO" id="GO:0046677">
    <property type="term" value="P:response to antibiotic"/>
    <property type="evidence" value="ECO:0007669"/>
    <property type="project" value="UniProtKB-KW"/>
</dbReference>
<comment type="catalytic activity">
    <reaction evidence="4">
        <text>a 2-deoxystreptamine antibiotic + acetyl-CoA = an N(3)-acetyl-2-deoxystreptamine antibiotic + CoA + H(+)</text>
        <dbReference type="Rhea" id="RHEA:12665"/>
        <dbReference type="ChEBI" id="CHEBI:15378"/>
        <dbReference type="ChEBI" id="CHEBI:57287"/>
        <dbReference type="ChEBI" id="CHEBI:57288"/>
        <dbReference type="ChEBI" id="CHEBI:57921"/>
        <dbReference type="ChEBI" id="CHEBI:77452"/>
        <dbReference type="EC" id="2.3.1.81"/>
    </reaction>
</comment>
<evidence type="ECO:0000256" key="3">
    <source>
        <dbReference type="ARBA" id="ARBA00023315"/>
    </source>
</evidence>
<dbReference type="PANTHER" id="PTHR11104:SF0">
    <property type="entry name" value="SPBETA PROPHAGE-DERIVED AMINOGLYCOSIDE N(3')-ACETYLTRANSFERASE-LIKE PROTEIN YOKD"/>
    <property type="match status" value="1"/>
</dbReference>
<dbReference type="SUPFAM" id="SSF110710">
    <property type="entry name" value="TTHA0583/YokD-like"/>
    <property type="match status" value="1"/>
</dbReference>
<evidence type="ECO:0000313" key="5">
    <source>
        <dbReference type="EMBL" id="GES01471.1"/>
    </source>
</evidence>
<dbReference type="PANTHER" id="PTHR11104">
    <property type="entry name" value="AMINOGLYCOSIDE N3-ACETYLTRANSFERASE"/>
    <property type="match status" value="1"/>
</dbReference>
<evidence type="ECO:0000256" key="4">
    <source>
        <dbReference type="RuleBase" id="RU365031"/>
    </source>
</evidence>
<dbReference type="RefSeq" id="WP_218034344.1">
    <property type="nucleotide sequence ID" value="NZ_BAAABN010000042.1"/>
</dbReference>
<keyword evidence="4" id="KW-0046">Antibiotic resistance</keyword>
<keyword evidence="6" id="KW-1185">Reference proteome</keyword>
<dbReference type="Proteomes" id="UP000334990">
    <property type="component" value="Unassembled WGS sequence"/>
</dbReference>
<comment type="similarity">
    <text evidence="1 4">Belongs to the antibiotic N-acetyltransferase family.</text>
</comment>
<dbReference type="AlphaFoldDB" id="A0A5M3W2V4"/>
<accession>A0A5M3W2V4</accession>
<dbReference type="EMBL" id="BLAD01000051">
    <property type="protein sequence ID" value="GES01471.1"/>
    <property type="molecule type" value="Genomic_DNA"/>
</dbReference>
<name>A0A5M3W2V4_9ACTN</name>
<dbReference type="Pfam" id="PF02522">
    <property type="entry name" value="Antibiotic_NAT"/>
    <property type="match status" value="1"/>
</dbReference>
<reference evidence="5 6" key="1">
    <citation type="submission" date="2019-10" db="EMBL/GenBank/DDBJ databases">
        <title>Whole genome shotgun sequence of Acrocarpospora corrugata NBRC 13972.</title>
        <authorList>
            <person name="Ichikawa N."/>
            <person name="Kimura A."/>
            <person name="Kitahashi Y."/>
            <person name="Komaki H."/>
            <person name="Oguchi A."/>
        </authorList>
    </citation>
    <scope>NUCLEOTIDE SEQUENCE [LARGE SCALE GENOMIC DNA]</scope>
    <source>
        <strain evidence="5 6">NBRC 13972</strain>
    </source>
</reference>
<evidence type="ECO:0000256" key="2">
    <source>
        <dbReference type="ARBA" id="ARBA00022679"/>
    </source>
</evidence>
<dbReference type="EC" id="2.3.1.-" evidence="4"/>
<dbReference type="GO" id="GO:0046353">
    <property type="term" value="F:aminoglycoside 3-N-acetyltransferase activity"/>
    <property type="evidence" value="ECO:0007669"/>
    <property type="project" value="UniProtKB-EC"/>
</dbReference>
<organism evidence="5 6">
    <name type="scientific">Acrocarpospora corrugata</name>
    <dbReference type="NCBI Taxonomy" id="35763"/>
    <lineage>
        <taxon>Bacteria</taxon>
        <taxon>Bacillati</taxon>
        <taxon>Actinomycetota</taxon>
        <taxon>Actinomycetes</taxon>
        <taxon>Streptosporangiales</taxon>
        <taxon>Streptosporangiaceae</taxon>
        <taxon>Acrocarpospora</taxon>
    </lineage>
</organism>
<keyword evidence="3 4" id="KW-0012">Acyltransferase</keyword>
<dbReference type="InterPro" id="IPR028345">
    <property type="entry name" value="Antibiotic_NAT-like"/>
</dbReference>
<proteinExistence type="inferred from homology"/>
<dbReference type="InterPro" id="IPR003679">
    <property type="entry name" value="Amioglycoside_AcTrfase"/>
</dbReference>
<keyword evidence="2 4" id="KW-0808">Transferase</keyword>
<evidence type="ECO:0000313" key="6">
    <source>
        <dbReference type="Proteomes" id="UP000334990"/>
    </source>
</evidence>